<feature type="compositionally biased region" description="Basic and acidic residues" evidence="1">
    <location>
        <begin position="84"/>
        <end position="94"/>
    </location>
</feature>
<reference evidence="3" key="1">
    <citation type="journal article" date="2013" name="Nat. Genet.">
        <title>The draft genomes of soft-shell turtle and green sea turtle yield insights into the development and evolution of the turtle-specific body plan.</title>
        <authorList>
            <person name="Wang Z."/>
            <person name="Pascual-Anaya J."/>
            <person name="Zadissa A."/>
            <person name="Li W."/>
            <person name="Niimura Y."/>
            <person name="Huang Z."/>
            <person name="Li C."/>
            <person name="White S."/>
            <person name="Xiong Z."/>
            <person name="Fang D."/>
            <person name="Wang B."/>
            <person name="Ming Y."/>
            <person name="Chen Y."/>
            <person name="Zheng Y."/>
            <person name="Kuraku S."/>
            <person name="Pignatelli M."/>
            <person name="Herrero J."/>
            <person name="Beal K."/>
            <person name="Nozawa M."/>
            <person name="Li Q."/>
            <person name="Wang J."/>
            <person name="Zhang H."/>
            <person name="Yu L."/>
            <person name="Shigenobu S."/>
            <person name="Wang J."/>
            <person name="Liu J."/>
            <person name="Flicek P."/>
            <person name="Searle S."/>
            <person name="Wang J."/>
            <person name="Kuratani S."/>
            <person name="Yin Y."/>
            <person name="Aken B."/>
            <person name="Zhang G."/>
            <person name="Irie N."/>
        </authorList>
    </citation>
    <scope>NUCLEOTIDE SEQUENCE [LARGE SCALE GENOMIC DNA]</scope>
</reference>
<keyword evidence="3" id="KW-1185">Reference proteome</keyword>
<proteinExistence type="predicted"/>
<protein>
    <submittedName>
        <fullName evidence="2">Uncharacterized protein</fullName>
    </submittedName>
</protein>
<feature type="region of interest" description="Disordered" evidence="1">
    <location>
        <begin position="84"/>
        <end position="109"/>
    </location>
</feature>
<evidence type="ECO:0000313" key="3">
    <source>
        <dbReference type="Proteomes" id="UP000031443"/>
    </source>
</evidence>
<dbReference type="AlphaFoldDB" id="M7BE68"/>
<sequence>MPKQKPTAHVKNIGGQSILKPDPKPIKICGNLSTGFNVLWIRPLVNERFNYEWPTTGLFVAHLPSLQQLAQQAHSHRYQQRCFGSERKGGERSLARTWVDPQHDVSEFN</sequence>
<dbReference type="EMBL" id="KB578665">
    <property type="protein sequence ID" value="EMP26517.1"/>
    <property type="molecule type" value="Genomic_DNA"/>
</dbReference>
<evidence type="ECO:0000313" key="2">
    <source>
        <dbReference type="EMBL" id="EMP26517.1"/>
    </source>
</evidence>
<accession>M7BE68</accession>
<evidence type="ECO:0000256" key="1">
    <source>
        <dbReference type="SAM" id="MobiDB-lite"/>
    </source>
</evidence>
<gene>
    <name evidence="2" type="ORF">UY3_16406</name>
</gene>
<organism evidence="2 3">
    <name type="scientific">Chelonia mydas</name>
    <name type="common">Green sea-turtle</name>
    <name type="synonym">Chelonia agassizi</name>
    <dbReference type="NCBI Taxonomy" id="8469"/>
    <lineage>
        <taxon>Eukaryota</taxon>
        <taxon>Metazoa</taxon>
        <taxon>Chordata</taxon>
        <taxon>Craniata</taxon>
        <taxon>Vertebrata</taxon>
        <taxon>Euteleostomi</taxon>
        <taxon>Archelosauria</taxon>
        <taxon>Testudinata</taxon>
        <taxon>Testudines</taxon>
        <taxon>Cryptodira</taxon>
        <taxon>Durocryptodira</taxon>
        <taxon>Americhelydia</taxon>
        <taxon>Chelonioidea</taxon>
        <taxon>Cheloniidae</taxon>
        <taxon>Chelonia</taxon>
    </lineage>
</organism>
<dbReference type="Proteomes" id="UP000031443">
    <property type="component" value="Unassembled WGS sequence"/>
</dbReference>
<name>M7BE68_CHEMY</name>